<dbReference type="InterPro" id="IPR007111">
    <property type="entry name" value="NACHT_NTPase"/>
</dbReference>
<proteinExistence type="predicted"/>
<comment type="caution">
    <text evidence="4">The sequence shown here is derived from an EMBL/GenBank/DDBJ whole genome shotgun (WGS) entry which is preliminary data.</text>
</comment>
<dbReference type="InterPro" id="IPR052752">
    <property type="entry name" value="NACHT-WD_repeat"/>
</dbReference>
<dbReference type="Pfam" id="PF05729">
    <property type="entry name" value="NACHT"/>
    <property type="match status" value="1"/>
</dbReference>
<evidence type="ECO:0008006" key="6">
    <source>
        <dbReference type="Google" id="ProtNLM"/>
    </source>
</evidence>
<dbReference type="InterPro" id="IPR025139">
    <property type="entry name" value="DUF4062"/>
</dbReference>
<name>A0A816Q2B6_9BILA</name>
<dbReference type="EMBL" id="CAJNRE010006392">
    <property type="protein sequence ID" value="CAF2054470.1"/>
    <property type="molecule type" value="Genomic_DNA"/>
</dbReference>
<dbReference type="SUPFAM" id="SSF52540">
    <property type="entry name" value="P-loop containing nucleoside triphosphate hydrolases"/>
    <property type="match status" value="1"/>
</dbReference>
<dbReference type="Pfam" id="PF13271">
    <property type="entry name" value="DUF4062"/>
    <property type="match status" value="1"/>
</dbReference>
<reference evidence="4" key="1">
    <citation type="submission" date="2021-02" db="EMBL/GenBank/DDBJ databases">
        <authorList>
            <person name="Nowell W R."/>
        </authorList>
    </citation>
    <scope>NUCLEOTIDE SEQUENCE</scope>
</reference>
<sequence>MMNVSDNIDILRGRCQELPEVRSKVVRVFISSTFSDTLSERDSLIENVFPKLKDYCREKYGLEFQYSDMRWGIDNESADNHSEVQTCLHEIELCQKYSIATNFLVLLSHRYGSRPTPVTITASLFERLQQIVLADPHLSVDAELLSQWYRLDTNSIPATYILRSISSMLPNIKSKNSEEMKAASREWTEINNRIRTCLRQAAAKCFEQSEINANEYDDFFISVTEQEIVNGILSVSNANERTLCFVREIVDIRDHLSDSKAAVFIDTIPSPNGEPMIDHEIEELLNRLKYTRIPNALQSNNIYTYKVQWSAKGINRRDHAEYISKFNDDVYSAIKQQIDNCAKSRITRISDPLQHEILEHAIQCRNYVAKFHGRVDVLSKLEQYIRDEKESRPCMVYGASGCGKTSVLAKAATEASKWWSNRSVSVILRFLGTTPTSSTVYKTMLSISQHICKLYNIQMDVYPDTVRLRYQLAMKILPCIPSDEYLIIILDSIDQLEPDAYDCSWLPAIYPHNVKCIVSAIPDHGNILEHFKEIIKHAPSFSDNMEDVLVNVLPFEANTVELVFDDWLAMKQRSLSDVQRSFIRELMKKAQILPLYMKLIFDIILTWHSYDPIDANLKKLNSVDDCIRYLFNYLKTVHNSLLFTRAVCYMTACRNGISQNELEDVLSLDDDVLKSVFQHYIPPIRRIPGILWTRIRNDLEEYITEKEADDSSVVYWYEINISANCTSRNSDRFYSIYRYHRRFIEVVNSEYLSKMSSAERTTVFQNMVDMYKETWKGKNKPFKVDDPKLVNKYNLNESDGEIQANRFTTSQPIEFVDASGNIQFNKRKLNELPQFINQLTANFAIPIACKEVYFNYKFMRAKVACSTFNDILDDFQKITSSSSYSISDEAKSMMTELKVFSVFFLSIGGQCQKYPENFPFDVTCRLLAYYGIKPLITDLIQQVDTQGMEHCALIVPYGQLQPPGSGLIYSMTGHMTAIIDFDFTEDQMKAITVSDRIVVMNMAQVVTVLDISLPNLDEPYLNSTTLPKTHTFDGNKEIEEKWISRSDNEDFKDYVFLVNSLHHIYLITSNETIKFDRSSKVGYLHVEVLDKKRALCVIVENDADTVECWDVVRNRLFDRLTFPQFKVKYVLCEEEYSMMIIVLHDGTIQFHAIDDWNKRSFAHRGSIQAGIHLDLVSVAGGILIATFDATIPIDFAMINLEPFYSTREPLSDKTTIKTLVAFDPPIGPKPFKSIIMPDSEGKSFSDIRADFPFFMVQTNDAVFVVHVCKNERISYIRIKGQFSVVSMHRSNSKTLYAARGGTIELHTWACYGKKDSNGNCDHKHQLLVSFDISSSPVTTIKSKAGDASLFVCSMANGSFHVYYTPQVRESFKNIPLLPRANERIRMVKLLNDIAITLDDSKRELVSWSYQYTTSIHSTRLSFDGITINEFAVASSSLNSDDVFVMIITSNHWFEIYSAKSLGKEAMYSFHLQSPANIHATHKGTFFVLTNNGVLYCISQQVKPDGQVIFDQTANAVLKMKCSVTLSSVLTLNGLECLIVFADNGRKMAVWTTEQLIYMDVNVPYDAAASSLKCITSERTQDFVLLYFDNKMLIACQVKLDRSGQKGSLELTTYGPADKYCLRKSLLAAYHSENNQLTLHDIQLRTRYEPIQLDNECQLVCLNESADYVFALVKPRILFMYRTKDGRQLAKLFTYDYVSFITASNDFLVLAMNDRRLLTMMIGDPNDPTLPAKIQALPSRNPKRLSQSAIKRLEKHIEKCGKFGSSDEDESNFESDEEEAASSKTKRRKDSRTVRTIASPISIFRLVTRLNGRHSLSKMRNDEIIRSQINTVFMESSEASKIASMAQDSDDDDHDDDDVQVPNVTIRADRDKNIETALNDIRQKNSVYDEQQIKGVQFANAGDQNPKVVNNYAMNSSTCNLI</sequence>
<feature type="domain" description="NACHT" evidence="2">
    <location>
        <begin position="392"/>
        <end position="567"/>
    </location>
</feature>
<dbReference type="PANTHER" id="PTHR19871">
    <property type="entry name" value="BETA TRANSDUCIN-RELATED PROTEIN"/>
    <property type="match status" value="1"/>
</dbReference>
<feature type="compositionally biased region" description="Acidic residues" evidence="1">
    <location>
        <begin position="1765"/>
        <end position="1779"/>
    </location>
</feature>
<organism evidence="4 5">
    <name type="scientific">Rotaria magnacalcarata</name>
    <dbReference type="NCBI Taxonomy" id="392030"/>
    <lineage>
        <taxon>Eukaryota</taxon>
        <taxon>Metazoa</taxon>
        <taxon>Spiralia</taxon>
        <taxon>Gnathifera</taxon>
        <taxon>Rotifera</taxon>
        <taxon>Eurotatoria</taxon>
        <taxon>Bdelloidea</taxon>
        <taxon>Philodinida</taxon>
        <taxon>Philodinidae</taxon>
        <taxon>Rotaria</taxon>
    </lineage>
</organism>
<feature type="region of interest" description="Disordered" evidence="1">
    <location>
        <begin position="1760"/>
        <end position="1791"/>
    </location>
</feature>
<evidence type="ECO:0000259" key="2">
    <source>
        <dbReference type="Pfam" id="PF05729"/>
    </source>
</evidence>
<dbReference type="Gene3D" id="3.40.50.300">
    <property type="entry name" value="P-loop containing nucleotide triphosphate hydrolases"/>
    <property type="match status" value="1"/>
</dbReference>
<dbReference type="Proteomes" id="UP000663824">
    <property type="component" value="Unassembled WGS sequence"/>
</dbReference>
<accession>A0A816Q2B6</accession>
<evidence type="ECO:0000313" key="4">
    <source>
        <dbReference type="EMBL" id="CAF2054470.1"/>
    </source>
</evidence>
<protein>
    <recommendedName>
        <fullName evidence="6">NACHT and WD repeat domain-containing protein 2</fullName>
    </recommendedName>
</protein>
<feature type="domain" description="DUF4062" evidence="3">
    <location>
        <begin position="27"/>
        <end position="117"/>
    </location>
</feature>
<evidence type="ECO:0000256" key="1">
    <source>
        <dbReference type="SAM" id="MobiDB-lite"/>
    </source>
</evidence>
<evidence type="ECO:0000313" key="5">
    <source>
        <dbReference type="Proteomes" id="UP000663824"/>
    </source>
</evidence>
<gene>
    <name evidence="4" type="ORF">MBJ925_LOCUS13786</name>
</gene>
<dbReference type="PANTHER" id="PTHR19871:SF14">
    <property type="entry name" value="DUF4062 DOMAIN-CONTAINING PROTEIN"/>
    <property type="match status" value="1"/>
</dbReference>
<evidence type="ECO:0000259" key="3">
    <source>
        <dbReference type="Pfam" id="PF13271"/>
    </source>
</evidence>
<dbReference type="InterPro" id="IPR027417">
    <property type="entry name" value="P-loop_NTPase"/>
</dbReference>